<evidence type="ECO:0000313" key="6">
    <source>
        <dbReference type="Proteomes" id="UP001160519"/>
    </source>
</evidence>
<evidence type="ECO:0000256" key="1">
    <source>
        <dbReference type="ARBA" id="ARBA00005850"/>
    </source>
</evidence>
<accession>A0AA43TPE1</accession>
<evidence type="ECO:0000313" key="5">
    <source>
        <dbReference type="EMBL" id="MDI1230695.1"/>
    </source>
</evidence>
<keyword evidence="6" id="KW-1185">Reference proteome</keyword>
<dbReference type="GO" id="GO:0046961">
    <property type="term" value="F:proton-transporting ATPase activity, rotational mechanism"/>
    <property type="evidence" value="ECO:0007669"/>
    <property type="project" value="InterPro"/>
</dbReference>
<dbReference type="Proteomes" id="UP001160519">
    <property type="component" value="Unassembled WGS sequence"/>
</dbReference>
<comment type="caution">
    <text evidence="5">The sequence shown here is derived from an EMBL/GenBank/DDBJ whole genome shotgun (WGS) entry which is preliminary data.</text>
</comment>
<dbReference type="Pfam" id="PF01813">
    <property type="entry name" value="ATP-synt_D"/>
    <property type="match status" value="1"/>
</dbReference>
<name>A0AA43TPE1_9GAMM</name>
<proteinExistence type="inferred from homology"/>
<keyword evidence="2" id="KW-0813">Transport</keyword>
<keyword evidence="4" id="KW-0175">Coiled coil</keyword>
<organism evidence="5 6">
    <name type="scientific">Candidatus Methylobacter titanis</name>
    <dbReference type="NCBI Taxonomy" id="3053457"/>
    <lineage>
        <taxon>Bacteria</taxon>
        <taxon>Pseudomonadati</taxon>
        <taxon>Pseudomonadota</taxon>
        <taxon>Gammaproteobacteria</taxon>
        <taxon>Methylococcales</taxon>
        <taxon>Methylococcaceae</taxon>
        <taxon>Methylobacter</taxon>
    </lineage>
</organism>
<gene>
    <name evidence="5" type="ORF">PSU93_06060</name>
</gene>
<evidence type="ECO:0000256" key="2">
    <source>
        <dbReference type="ARBA" id="ARBA00022448"/>
    </source>
</evidence>
<comment type="similarity">
    <text evidence="1">Belongs to the V-ATPase D subunit family.</text>
</comment>
<dbReference type="InterPro" id="IPR002699">
    <property type="entry name" value="V_ATPase_D"/>
</dbReference>
<keyword evidence="3" id="KW-0406">Ion transport</keyword>
<feature type="coiled-coil region" evidence="4">
    <location>
        <begin position="32"/>
        <end position="59"/>
    </location>
</feature>
<sequence length="209" mass="23849">MAKLKLSKHALHEQQENLKLYQRLLPSLDLKRRQLMMEAKKAQDQYAAAQAAVEALEIRIGEELPMLADEEFRLAGLVHLKSYSVIEQNVVGVKLPFLDSIECAVADYSRLATPPWVDTLVQRLKDAVEQRIRAEISAERVRILQIAVRRITQRVNLFEKILIPTAKQNIQKIRIFLGDAERASVIISKLAKHKQQQQREAELVAEAAL</sequence>
<protein>
    <submittedName>
        <fullName evidence="5">V-type ATP synthase subunit D</fullName>
    </submittedName>
</protein>
<dbReference type="EMBL" id="JAQSDF010000012">
    <property type="protein sequence ID" value="MDI1230695.1"/>
    <property type="molecule type" value="Genomic_DNA"/>
</dbReference>
<evidence type="ECO:0000256" key="3">
    <source>
        <dbReference type="ARBA" id="ARBA00023065"/>
    </source>
</evidence>
<evidence type="ECO:0000256" key="4">
    <source>
        <dbReference type="SAM" id="Coils"/>
    </source>
</evidence>
<dbReference type="AlphaFoldDB" id="A0AA43TPE1"/>
<dbReference type="NCBIfam" id="NF002565">
    <property type="entry name" value="PRK02195.1"/>
    <property type="match status" value="1"/>
</dbReference>
<reference evidence="5" key="1">
    <citation type="submission" date="2023-01" db="EMBL/GenBank/DDBJ databases">
        <title>Biogeochemical cycle of methane in antarctic sediments.</title>
        <authorList>
            <person name="Roldan D.M."/>
            <person name="Menes R.J."/>
        </authorList>
    </citation>
    <scope>NUCLEOTIDE SEQUENCE [LARGE SCALE GENOMIC DNA]</scope>
    <source>
        <strain evidence="5">K-2018 MAG008</strain>
    </source>
</reference>
<dbReference type="Gene3D" id="1.10.287.3240">
    <property type="match status" value="1"/>
</dbReference>
<dbReference type="NCBIfam" id="TIGR00309">
    <property type="entry name" value="V_ATPase_subD"/>
    <property type="match status" value="1"/>
</dbReference>